<evidence type="ECO:0000313" key="1">
    <source>
        <dbReference type="EMBL" id="MPN54527.1"/>
    </source>
</evidence>
<dbReference type="AlphaFoldDB" id="A0A645ITN9"/>
<accession>A0A645ITN9</accession>
<protein>
    <submittedName>
        <fullName evidence="1">Uncharacterized protein</fullName>
    </submittedName>
</protein>
<sequence length="40" mass="4544">MYKNILPSIEIEGVEETKHLPQLEKSSDFVNKVNILLGNC</sequence>
<proteinExistence type="predicted"/>
<dbReference type="EMBL" id="VSSQ01122834">
    <property type="protein sequence ID" value="MPN54527.1"/>
    <property type="molecule type" value="Genomic_DNA"/>
</dbReference>
<organism evidence="1">
    <name type="scientific">bioreactor metagenome</name>
    <dbReference type="NCBI Taxonomy" id="1076179"/>
    <lineage>
        <taxon>unclassified sequences</taxon>
        <taxon>metagenomes</taxon>
        <taxon>ecological metagenomes</taxon>
    </lineage>
</organism>
<reference evidence="1" key="1">
    <citation type="submission" date="2019-08" db="EMBL/GenBank/DDBJ databases">
        <authorList>
            <person name="Kucharzyk K."/>
            <person name="Murdoch R.W."/>
            <person name="Higgins S."/>
            <person name="Loffler F."/>
        </authorList>
    </citation>
    <scope>NUCLEOTIDE SEQUENCE</scope>
</reference>
<name>A0A645ITN9_9ZZZZ</name>
<gene>
    <name evidence="1" type="ORF">SDC9_202197</name>
</gene>
<comment type="caution">
    <text evidence="1">The sequence shown here is derived from an EMBL/GenBank/DDBJ whole genome shotgun (WGS) entry which is preliminary data.</text>
</comment>